<evidence type="ECO:0000313" key="7">
    <source>
        <dbReference type="Proteomes" id="UP001138997"/>
    </source>
</evidence>
<evidence type="ECO:0000256" key="5">
    <source>
        <dbReference type="RuleBase" id="RU361187"/>
    </source>
</evidence>
<accession>A0A9X1T4U2</accession>
<evidence type="ECO:0000256" key="4">
    <source>
        <dbReference type="ARBA" id="ARBA00023295"/>
    </source>
</evidence>
<keyword evidence="2" id="KW-0732">Signal</keyword>
<comment type="similarity">
    <text evidence="1 5">Belongs to the glycosyl hydrolase 43 family.</text>
</comment>
<dbReference type="Proteomes" id="UP001138997">
    <property type="component" value="Unassembled WGS sequence"/>
</dbReference>
<comment type="caution">
    <text evidence="6">The sequence shown here is derived from an EMBL/GenBank/DDBJ whole genome shotgun (WGS) entry which is preliminary data.</text>
</comment>
<gene>
    <name evidence="6" type="ORF">LR394_39470</name>
</gene>
<dbReference type="InterPro" id="IPR023296">
    <property type="entry name" value="Glyco_hydro_beta-prop_sf"/>
</dbReference>
<keyword evidence="7" id="KW-1185">Reference proteome</keyword>
<dbReference type="PANTHER" id="PTHR43817:SF1">
    <property type="entry name" value="HYDROLASE, FAMILY 43, PUTATIVE (AFU_ORTHOLOGUE AFUA_3G01660)-RELATED"/>
    <property type="match status" value="1"/>
</dbReference>
<dbReference type="Pfam" id="PF04616">
    <property type="entry name" value="Glyco_hydro_43"/>
    <property type="match status" value="1"/>
</dbReference>
<dbReference type="PANTHER" id="PTHR43817">
    <property type="entry name" value="GLYCOSYL HYDROLASE"/>
    <property type="match status" value="1"/>
</dbReference>
<protein>
    <submittedName>
        <fullName evidence="6">Family 43 glycosylhydrolase</fullName>
    </submittedName>
</protein>
<dbReference type="EMBL" id="JAJOMB010000038">
    <property type="protein sequence ID" value="MCD5316993.1"/>
    <property type="molecule type" value="Genomic_DNA"/>
</dbReference>
<dbReference type="RefSeq" id="WP_231449845.1">
    <property type="nucleotide sequence ID" value="NZ_JAJOMB010000038.1"/>
</dbReference>
<dbReference type="GO" id="GO:0004553">
    <property type="term" value="F:hydrolase activity, hydrolyzing O-glycosyl compounds"/>
    <property type="evidence" value="ECO:0007669"/>
    <property type="project" value="InterPro"/>
</dbReference>
<organism evidence="6 7">
    <name type="scientific">Kineosporia babensis</name>
    <dbReference type="NCBI Taxonomy" id="499548"/>
    <lineage>
        <taxon>Bacteria</taxon>
        <taxon>Bacillati</taxon>
        <taxon>Actinomycetota</taxon>
        <taxon>Actinomycetes</taxon>
        <taxon>Kineosporiales</taxon>
        <taxon>Kineosporiaceae</taxon>
        <taxon>Kineosporia</taxon>
    </lineage>
</organism>
<keyword evidence="3 5" id="KW-0378">Hydrolase</keyword>
<reference evidence="6" key="1">
    <citation type="submission" date="2021-11" db="EMBL/GenBank/DDBJ databases">
        <title>Streptomyces corallinus and Kineosporia corallina sp. nov., two new coral-derived marine actinobacteria.</title>
        <authorList>
            <person name="Buangrab K."/>
            <person name="Sutthacheep M."/>
            <person name="Yeemin T."/>
            <person name="Harunari E."/>
            <person name="Igarashi Y."/>
            <person name="Sripreechasak P."/>
            <person name="Kanchanasin P."/>
            <person name="Tanasupawat S."/>
            <person name="Phongsopitanun W."/>
        </authorList>
    </citation>
    <scope>NUCLEOTIDE SEQUENCE</scope>
    <source>
        <strain evidence="6">JCM 31032</strain>
    </source>
</reference>
<evidence type="ECO:0000256" key="2">
    <source>
        <dbReference type="ARBA" id="ARBA00022729"/>
    </source>
</evidence>
<sequence length="448" mass="47436">MARALRDPMLARVGEGFLAVAVPISAAGDELPSAQVLVGFSEDLVQISEAVVVDLPGPGPVTAASLVGGGERCLLSWRDAAGAARSAAIHGTDSAFVVTEVSPSPVSSPSPVLISPEHAATLLDQRKKGPVVEPFPLVRERADPQVFSYGGRWYLVASDDTNGDNINVPALLIRSAPDLQGLAQAPDHVILSRGEAGLGGCFWAPEVHEVGGVLRLFFAPSVGQASWSTVQCHVMTLSPGGDPERAQDWSTPVPVLDMTGRPLSPEPGRPAISLDMTYLEVDGRCLVVWSQRVVEEEFVGDAELWIAEIDPAKPHRLTSPMVCLLTARLSWELTNDSNCVEGPYGLVSEDEVALVYAAGGVGPHYATGVLRAPRGADLMDPSVWTRASAPLLDSHSVAGQWGPGHVSFAHQGEDLILAFHAKSDPHEPARHTGLRRLPGWKGGQPVLL</sequence>
<dbReference type="SUPFAM" id="SSF75005">
    <property type="entry name" value="Arabinanase/levansucrase/invertase"/>
    <property type="match status" value="1"/>
</dbReference>
<name>A0A9X1T4U2_9ACTN</name>
<evidence type="ECO:0000256" key="3">
    <source>
        <dbReference type="ARBA" id="ARBA00022801"/>
    </source>
</evidence>
<dbReference type="AlphaFoldDB" id="A0A9X1T4U2"/>
<evidence type="ECO:0000256" key="1">
    <source>
        <dbReference type="ARBA" id="ARBA00009865"/>
    </source>
</evidence>
<proteinExistence type="inferred from homology"/>
<dbReference type="Gene3D" id="2.115.10.20">
    <property type="entry name" value="Glycosyl hydrolase domain, family 43"/>
    <property type="match status" value="1"/>
</dbReference>
<evidence type="ECO:0000313" key="6">
    <source>
        <dbReference type="EMBL" id="MCD5316993.1"/>
    </source>
</evidence>
<dbReference type="InterPro" id="IPR006710">
    <property type="entry name" value="Glyco_hydro_43"/>
</dbReference>
<keyword evidence="4 5" id="KW-0326">Glycosidase</keyword>
<dbReference type="GO" id="GO:0005975">
    <property type="term" value="P:carbohydrate metabolic process"/>
    <property type="evidence" value="ECO:0007669"/>
    <property type="project" value="InterPro"/>
</dbReference>